<evidence type="ECO:0000313" key="13">
    <source>
        <dbReference type="EMBL" id="KAJ7356304.1"/>
    </source>
</evidence>
<dbReference type="FunFam" id="3.30.160.60:FF:002343">
    <property type="entry name" value="Zinc finger protein 33A"/>
    <property type="match status" value="2"/>
</dbReference>
<dbReference type="SMART" id="SM00355">
    <property type="entry name" value="ZnF_C2H2"/>
    <property type="match status" value="5"/>
</dbReference>
<dbReference type="PROSITE" id="PS00028">
    <property type="entry name" value="ZINC_FINGER_C2H2_1"/>
    <property type="match status" value="5"/>
</dbReference>
<reference evidence="13" key="1">
    <citation type="submission" date="2023-01" db="EMBL/GenBank/DDBJ databases">
        <title>Genome assembly of the deep-sea coral Lophelia pertusa.</title>
        <authorList>
            <person name="Herrera S."/>
            <person name="Cordes E."/>
        </authorList>
    </citation>
    <scope>NUCLEOTIDE SEQUENCE</scope>
    <source>
        <strain evidence="13">USNM1676648</strain>
        <tissue evidence="13">Polyp</tissue>
    </source>
</reference>
<feature type="domain" description="C2H2-type" evidence="12">
    <location>
        <begin position="188"/>
        <end position="215"/>
    </location>
</feature>
<evidence type="ECO:0000256" key="4">
    <source>
        <dbReference type="ARBA" id="ARBA00022771"/>
    </source>
</evidence>
<feature type="region of interest" description="Disordered" evidence="11">
    <location>
        <begin position="57"/>
        <end position="80"/>
    </location>
</feature>
<evidence type="ECO:0000256" key="11">
    <source>
        <dbReference type="SAM" id="MobiDB-lite"/>
    </source>
</evidence>
<keyword evidence="4 10" id="KW-0863">Zinc-finger</keyword>
<dbReference type="Gene3D" id="3.30.160.60">
    <property type="entry name" value="Classic Zinc Finger"/>
    <property type="match status" value="5"/>
</dbReference>
<sequence length="326" mass="35952">MDSSTLQGLSLISMASNNSLLPKAIFSPVPCASIWECSVVNEGGCGPQQISIENRLNQSESADERPLSQEQPPSSDDPADAWFNAAGILLSLKHAAAERSARMGNAAEVPQWAPSSSEPSIAQPQTNPLTVDGFPSTNAEAAAFLSNAIPNPSDPECAQDFYSGPIFQEETVQSQDEDGLDEPRTRANKCRLCDKVYARPSTLRTHMRTHSGEKPYQCHICMKSFSQDANLTAHLRIHSGEKPFKCLVCDRRFAQSSSVTTHMRTHTGERPYRCKMCSRGFADSSTLTKHLRTHTGEKPYKCKICQLKFSQSGNLNRHMRVHEHGM</sequence>
<keyword evidence="14" id="KW-1185">Reference proteome</keyword>
<dbReference type="Proteomes" id="UP001163046">
    <property type="component" value="Unassembled WGS sequence"/>
</dbReference>
<dbReference type="FunFam" id="3.30.160.60:FF:000875">
    <property type="entry name" value="zinc finger protein 236 isoform X7"/>
    <property type="match status" value="1"/>
</dbReference>
<dbReference type="EMBL" id="MU827322">
    <property type="protein sequence ID" value="KAJ7356304.1"/>
    <property type="molecule type" value="Genomic_DNA"/>
</dbReference>
<evidence type="ECO:0000256" key="5">
    <source>
        <dbReference type="ARBA" id="ARBA00022833"/>
    </source>
</evidence>
<evidence type="ECO:0000259" key="12">
    <source>
        <dbReference type="PROSITE" id="PS50157"/>
    </source>
</evidence>
<dbReference type="InterPro" id="IPR051497">
    <property type="entry name" value="Dev/Hematopoietic_TF"/>
</dbReference>
<feature type="domain" description="C2H2-type" evidence="12">
    <location>
        <begin position="300"/>
        <end position="326"/>
    </location>
</feature>
<gene>
    <name evidence="13" type="ORF">OS493_025413</name>
</gene>
<dbReference type="PANTHER" id="PTHR45993">
    <property type="entry name" value="B-CELL LYMPHOMA/LEUKEMIA 11"/>
    <property type="match status" value="1"/>
</dbReference>
<keyword evidence="3" id="KW-0677">Repeat</keyword>
<comment type="subcellular location">
    <subcellularLocation>
        <location evidence="1">Nucleus</location>
    </subcellularLocation>
</comment>
<feature type="domain" description="C2H2-type" evidence="12">
    <location>
        <begin position="244"/>
        <end position="271"/>
    </location>
</feature>
<evidence type="ECO:0000256" key="9">
    <source>
        <dbReference type="ARBA" id="ARBA00023242"/>
    </source>
</evidence>
<proteinExistence type="predicted"/>
<keyword evidence="9" id="KW-0539">Nucleus</keyword>
<feature type="domain" description="C2H2-type" evidence="12">
    <location>
        <begin position="272"/>
        <end position="299"/>
    </location>
</feature>
<evidence type="ECO:0000313" key="14">
    <source>
        <dbReference type="Proteomes" id="UP001163046"/>
    </source>
</evidence>
<keyword evidence="6" id="KW-0805">Transcription regulation</keyword>
<protein>
    <recommendedName>
        <fullName evidence="12">C2H2-type domain-containing protein</fullName>
    </recommendedName>
</protein>
<dbReference type="OrthoDB" id="5949735at2759"/>
<name>A0A9W9YL56_9CNID</name>
<comment type="caution">
    <text evidence="13">The sequence shown here is derived from an EMBL/GenBank/DDBJ whole genome shotgun (WGS) entry which is preliminary data.</text>
</comment>
<keyword evidence="2" id="KW-0479">Metal-binding</keyword>
<feature type="domain" description="C2H2-type" evidence="12">
    <location>
        <begin position="216"/>
        <end position="243"/>
    </location>
</feature>
<dbReference type="GO" id="GO:0008270">
    <property type="term" value="F:zinc ion binding"/>
    <property type="evidence" value="ECO:0007669"/>
    <property type="project" value="UniProtKB-KW"/>
</dbReference>
<dbReference type="InterPro" id="IPR036236">
    <property type="entry name" value="Znf_C2H2_sf"/>
</dbReference>
<evidence type="ECO:0000256" key="2">
    <source>
        <dbReference type="ARBA" id="ARBA00022723"/>
    </source>
</evidence>
<evidence type="ECO:0000256" key="8">
    <source>
        <dbReference type="ARBA" id="ARBA00023163"/>
    </source>
</evidence>
<evidence type="ECO:0000256" key="3">
    <source>
        <dbReference type="ARBA" id="ARBA00022737"/>
    </source>
</evidence>
<dbReference type="FunFam" id="3.30.160.60:FF:000264">
    <property type="entry name" value="Zinc finger protein 236"/>
    <property type="match status" value="1"/>
</dbReference>
<organism evidence="13 14">
    <name type="scientific">Desmophyllum pertusum</name>
    <dbReference type="NCBI Taxonomy" id="174260"/>
    <lineage>
        <taxon>Eukaryota</taxon>
        <taxon>Metazoa</taxon>
        <taxon>Cnidaria</taxon>
        <taxon>Anthozoa</taxon>
        <taxon>Hexacorallia</taxon>
        <taxon>Scleractinia</taxon>
        <taxon>Caryophylliina</taxon>
        <taxon>Caryophylliidae</taxon>
        <taxon>Desmophyllum</taxon>
    </lineage>
</organism>
<dbReference type="GO" id="GO:0005634">
    <property type="term" value="C:nucleus"/>
    <property type="evidence" value="ECO:0007669"/>
    <property type="project" value="UniProtKB-SubCell"/>
</dbReference>
<dbReference type="AlphaFoldDB" id="A0A9W9YL56"/>
<dbReference type="GO" id="GO:0003700">
    <property type="term" value="F:DNA-binding transcription factor activity"/>
    <property type="evidence" value="ECO:0007669"/>
    <property type="project" value="TreeGrafter"/>
</dbReference>
<dbReference type="SUPFAM" id="SSF57667">
    <property type="entry name" value="beta-beta-alpha zinc fingers"/>
    <property type="match status" value="3"/>
</dbReference>
<evidence type="ECO:0000256" key="6">
    <source>
        <dbReference type="ARBA" id="ARBA00023015"/>
    </source>
</evidence>
<evidence type="ECO:0000256" key="7">
    <source>
        <dbReference type="ARBA" id="ARBA00023125"/>
    </source>
</evidence>
<dbReference type="GO" id="GO:0006357">
    <property type="term" value="P:regulation of transcription by RNA polymerase II"/>
    <property type="evidence" value="ECO:0007669"/>
    <property type="project" value="TreeGrafter"/>
</dbReference>
<evidence type="ECO:0000256" key="1">
    <source>
        <dbReference type="ARBA" id="ARBA00004123"/>
    </source>
</evidence>
<dbReference type="Pfam" id="PF00096">
    <property type="entry name" value="zf-C2H2"/>
    <property type="match status" value="5"/>
</dbReference>
<dbReference type="InterPro" id="IPR013087">
    <property type="entry name" value="Znf_C2H2_type"/>
</dbReference>
<keyword evidence="7" id="KW-0238">DNA-binding</keyword>
<dbReference type="GO" id="GO:0000978">
    <property type="term" value="F:RNA polymerase II cis-regulatory region sequence-specific DNA binding"/>
    <property type="evidence" value="ECO:0007669"/>
    <property type="project" value="TreeGrafter"/>
</dbReference>
<dbReference type="PANTHER" id="PTHR45993:SF10">
    <property type="entry name" value="ZINC FINGER PROTEIN 208 ISOFORM X1-RELATED"/>
    <property type="match status" value="1"/>
</dbReference>
<accession>A0A9W9YL56</accession>
<keyword evidence="5" id="KW-0862">Zinc</keyword>
<keyword evidence="8" id="KW-0804">Transcription</keyword>
<evidence type="ECO:0000256" key="10">
    <source>
        <dbReference type="PROSITE-ProRule" id="PRU00042"/>
    </source>
</evidence>
<dbReference type="PROSITE" id="PS50157">
    <property type="entry name" value="ZINC_FINGER_C2H2_2"/>
    <property type="match status" value="5"/>
</dbReference>